<dbReference type="EMBL" id="JAEDAO010000001">
    <property type="protein sequence ID" value="MBK0394911.1"/>
    <property type="molecule type" value="Genomic_DNA"/>
</dbReference>
<name>A0A934Q5C0_9BURK</name>
<dbReference type="SUPFAM" id="SSF53474">
    <property type="entry name" value="alpha/beta-Hydrolases"/>
    <property type="match status" value="1"/>
</dbReference>
<dbReference type="Proteomes" id="UP000617041">
    <property type="component" value="Unassembled WGS sequence"/>
</dbReference>
<reference evidence="2" key="1">
    <citation type="submission" date="2020-12" db="EMBL/GenBank/DDBJ databases">
        <title>Ramlibacter sp. nov., isolated from a freshwater alga, Cryptomonas.</title>
        <authorList>
            <person name="Kim H.M."/>
            <person name="Jeon C.O."/>
        </authorList>
    </citation>
    <scope>NUCLEOTIDE SEQUENCE</scope>
    <source>
        <strain evidence="2">CrO1</strain>
    </source>
</reference>
<proteinExistence type="predicted"/>
<dbReference type="PANTHER" id="PTHR43433:SF5">
    <property type="entry name" value="AB HYDROLASE-1 DOMAIN-CONTAINING PROTEIN"/>
    <property type="match status" value="1"/>
</dbReference>
<organism evidence="2 3">
    <name type="scientific">Ramlibacter algicola</name>
    <dbReference type="NCBI Taxonomy" id="2795217"/>
    <lineage>
        <taxon>Bacteria</taxon>
        <taxon>Pseudomonadati</taxon>
        <taxon>Pseudomonadota</taxon>
        <taxon>Betaproteobacteria</taxon>
        <taxon>Burkholderiales</taxon>
        <taxon>Comamonadaceae</taxon>
        <taxon>Ramlibacter</taxon>
    </lineage>
</organism>
<dbReference type="Pfam" id="PF00561">
    <property type="entry name" value="Abhydrolase_1"/>
    <property type="match status" value="1"/>
</dbReference>
<dbReference type="PANTHER" id="PTHR43433">
    <property type="entry name" value="HYDROLASE, ALPHA/BETA FOLD FAMILY PROTEIN"/>
    <property type="match status" value="1"/>
</dbReference>
<dbReference type="Gene3D" id="3.40.50.1820">
    <property type="entry name" value="alpha/beta hydrolase"/>
    <property type="match status" value="1"/>
</dbReference>
<evidence type="ECO:0000259" key="1">
    <source>
        <dbReference type="Pfam" id="PF00561"/>
    </source>
</evidence>
<sequence length="267" mass="29179">MQTGTTSFITTGDGVRIAYRFDGRPDRPVLLLSNSIATDLHMWDGEVPKLVSDFRVLRYDARGHGQSDVPSAVYSLDRLGRDVVELLDALELPRVHVLGLSLGGIVAQWLGIHVPDRIGGLVLSNTAACLGPPAQWDVAIAELMAAPDMAGAADMFLRNWFPAAMLEADGATVQAFRRTLLTTRREGVAGSWAAIRDADLRRTIALVTQPTLVIAGENDTVTTVRHSQEIASTIPDARLRLLEAKHLPNIERRDEFLDIVVGFLRGR</sequence>
<dbReference type="AlphaFoldDB" id="A0A934Q5C0"/>
<dbReference type="PRINTS" id="PR00111">
    <property type="entry name" value="ABHYDROLASE"/>
</dbReference>
<evidence type="ECO:0000313" key="3">
    <source>
        <dbReference type="Proteomes" id="UP000617041"/>
    </source>
</evidence>
<dbReference type="InterPro" id="IPR029058">
    <property type="entry name" value="AB_hydrolase_fold"/>
</dbReference>
<dbReference type="InterPro" id="IPR050471">
    <property type="entry name" value="AB_hydrolase"/>
</dbReference>
<keyword evidence="3" id="KW-1185">Reference proteome</keyword>
<feature type="domain" description="AB hydrolase-1" evidence="1">
    <location>
        <begin position="28"/>
        <end position="251"/>
    </location>
</feature>
<dbReference type="InterPro" id="IPR000073">
    <property type="entry name" value="AB_hydrolase_1"/>
</dbReference>
<protein>
    <submittedName>
        <fullName evidence="2">Alpha/beta fold hydrolase</fullName>
    </submittedName>
</protein>
<dbReference type="GO" id="GO:0016787">
    <property type="term" value="F:hydrolase activity"/>
    <property type="evidence" value="ECO:0007669"/>
    <property type="project" value="UniProtKB-KW"/>
</dbReference>
<keyword evidence="2" id="KW-0378">Hydrolase</keyword>
<accession>A0A934Q5C0</accession>
<comment type="caution">
    <text evidence="2">The sequence shown here is derived from an EMBL/GenBank/DDBJ whole genome shotgun (WGS) entry which is preliminary data.</text>
</comment>
<gene>
    <name evidence="2" type="ORF">I8E28_20065</name>
</gene>
<evidence type="ECO:0000313" key="2">
    <source>
        <dbReference type="EMBL" id="MBK0394911.1"/>
    </source>
</evidence>
<dbReference type="RefSeq" id="WP_200789989.1">
    <property type="nucleotide sequence ID" value="NZ_JAEDAO010000001.1"/>
</dbReference>